<comment type="caution">
    <text evidence="2">The sequence shown here is derived from an EMBL/GenBank/DDBJ whole genome shotgun (WGS) entry which is preliminary data.</text>
</comment>
<name>A0A2V3UPM1_9SPHN</name>
<dbReference type="PANTHER" id="PTHR33055">
    <property type="entry name" value="TRANSPOSASE FOR INSERTION SEQUENCE ELEMENT IS1111A"/>
    <property type="match status" value="1"/>
</dbReference>
<dbReference type="Pfam" id="PF01548">
    <property type="entry name" value="DEDD_Tnp_IS110"/>
    <property type="match status" value="1"/>
</dbReference>
<dbReference type="InterPro" id="IPR002525">
    <property type="entry name" value="Transp_IS110-like_N"/>
</dbReference>
<evidence type="ECO:0000259" key="1">
    <source>
        <dbReference type="Pfam" id="PF01548"/>
    </source>
</evidence>
<gene>
    <name evidence="2" type="ORF">C7451_11927</name>
</gene>
<accession>A0A2V3UPM1</accession>
<dbReference type="GO" id="GO:0004803">
    <property type="term" value="F:transposase activity"/>
    <property type="evidence" value="ECO:0007669"/>
    <property type="project" value="InterPro"/>
</dbReference>
<dbReference type="InterPro" id="IPR047650">
    <property type="entry name" value="Transpos_IS110"/>
</dbReference>
<dbReference type="PANTHER" id="PTHR33055:SF3">
    <property type="entry name" value="PUTATIVE TRANSPOSASE FOR IS117-RELATED"/>
    <property type="match status" value="1"/>
</dbReference>
<dbReference type="AlphaFoldDB" id="A0A2V3UPM1"/>
<keyword evidence="3" id="KW-1185">Reference proteome</keyword>
<dbReference type="GO" id="GO:0006313">
    <property type="term" value="P:DNA transposition"/>
    <property type="evidence" value="ECO:0007669"/>
    <property type="project" value="InterPro"/>
</dbReference>
<organism evidence="2 3">
    <name type="scientific">Blastomonas natatoria</name>
    <dbReference type="NCBI Taxonomy" id="34015"/>
    <lineage>
        <taxon>Bacteria</taxon>
        <taxon>Pseudomonadati</taxon>
        <taxon>Pseudomonadota</taxon>
        <taxon>Alphaproteobacteria</taxon>
        <taxon>Sphingomonadales</taxon>
        <taxon>Sphingomonadaceae</taxon>
        <taxon>Blastomonas</taxon>
    </lineage>
</organism>
<dbReference type="Proteomes" id="UP000248014">
    <property type="component" value="Unassembled WGS sequence"/>
</dbReference>
<proteinExistence type="predicted"/>
<dbReference type="GO" id="GO:0003677">
    <property type="term" value="F:DNA binding"/>
    <property type="evidence" value="ECO:0007669"/>
    <property type="project" value="InterPro"/>
</dbReference>
<feature type="domain" description="Transposase IS110-like N-terminal" evidence="1">
    <location>
        <begin position="5"/>
        <end position="146"/>
    </location>
</feature>
<dbReference type="EMBL" id="QJJM01000019">
    <property type="protein sequence ID" value="PXW68219.1"/>
    <property type="molecule type" value="Genomic_DNA"/>
</dbReference>
<protein>
    <submittedName>
        <fullName evidence="2">Transposase</fullName>
    </submittedName>
</protein>
<dbReference type="RefSeq" id="WP_110300262.1">
    <property type="nucleotide sequence ID" value="NZ_QJJM01000019.1"/>
</dbReference>
<evidence type="ECO:0000313" key="3">
    <source>
        <dbReference type="Proteomes" id="UP000248014"/>
    </source>
</evidence>
<sequence>MSIDAGLDVSDKTKHICVVDVEGRAVRRDVVVSDPDVLARWLNRHYLDLARVVLETGTLSTFLYHGLIERGVKVECICARHAKGVLSARVNKSDGHDAEGVAQLARTGWYKRVHMKALATHIDRAALRIRSQLITARTSMANQLRESNRLLNDRTKTDDVCTG</sequence>
<dbReference type="OrthoDB" id="7410629at2"/>
<reference evidence="2 3" key="1">
    <citation type="submission" date="2018-05" db="EMBL/GenBank/DDBJ databases">
        <title>Genomic Encyclopedia of Type Strains, Phase IV (KMG-IV): sequencing the most valuable type-strain genomes for metagenomic binning, comparative biology and taxonomic classification.</title>
        <authorList>
            <person name="Goeker M."/>
        </authorList>
    </citation>
    <scope>NUCLEOTIDE SEQUENCE [LARGE SCALE GENOMIC DNA]</scope>
    <source>
        <strain evidence="2 3">DSM 3183</strain>
    </source>
</reference>
<evidence type="ECO:0000313" key="2">
    <source>
        <dbReference type="EMBL" id="PXW68219.1"/>
    </source>
</evidence>